<keyword evidence="3" id="KW-0804">Transcription</keyword>
<dbReference type="PATRIC" id="fig|1613.112.peg.627"/>
<dbReference type="PANTHER" id="PTHR43280:SF28">
    <property type="entry name" value="HTH-TYPE TRANSCRIPTIONAL ACTIVATOR RHAS"/>
    <property type="match status" value="1"/>
</dbReference>
<evidence type="ECO:0000313" key="6">
    <source>
        <dbReference type="Proteomes" id="UP000094714"/>
    </source>
</evidence>
<dbReference type="Gene3D" id="2.60.120.10">
    <property type="entry name" value="Jelly Rolls"/>
    <property type="match status" value="1"/>
</dbReference>
<dbReference type="InterPro" id="IPR018060">
    <property type="entry name" value="HTH_AraC"/>
</dbReference>
<protein>
    <recommendedName>
        <fullName evidence="4">HTH araC/xylS-type domain-containing protein</fullName>
    </recommendedName>
</protein>
<evidence type="ECO:0000256" key="1">
    <source>
        <dbReference type="ARBA" id="ARBA00023015"/>
    </source>
</evidence>
<evidence type="ECO:0000259" key="4">
    <source>
        <dbReference type="PROSITE" id="PS01124"/>
    </source>
</evidence>
<dbReference type="GO" id="GO:0043565">
    <property type="term" value="F:sequence-specific DNA binding"/>
    <property type="evidence" value="ECO:0007669"/>
    <property type="project" value="InterPro"/>
</dbReference>
<organism evidence="5 6">
    <name type="scientific">Limosilactobacillus fermentum</name>
    <name type="common">Lactobacillus fermentum</name>
    <dbReference type="NCBI Taxonomy" id="1613"/>
    <lineage>
        <taxon>Bacteria</taxon>
        <taxon>Bacillati</taxon>
        <taxon>Bacillota</taxon>
        <taxon>Bacilli</taxon>
        <taxon>Lactobacillales</taxon>
        <taxon>Lactobacillaceae</taxon>
        <taxon>Limosilactobacillus</taxon>
    </lineage>
</organism>
<dbReference type="SUPFAM" id="SSF46689">
    <property type="entry name" value="Homeodomain-like"/>
    <property type="match status" value="1"/>
</dbReference>
<dbReference type="Gene3D" id="1.10.10.60">
    <property type="entry name" value="Homeodomain-like"/>
    <property type="match status" value="2"/>
</dbReference>
<dbReference type="InterPro" id="IPR011051">
    <property type="entry name" value="RmlC_Cupin_sf"/>
</dbReference>
<dbReference type="PROSITE" id="PS00041">
    <property type="entry name" value="HTH_ARAC_FAMILY_1"/>
    <property type="match status" value="1"/>
</dbReference>
<dbReference type="Proteomes" id="UP000094714">
    <property type="component" value="Chromosome"/>
</dbReference>
<dbReference type="AlphaFoldDB" id="A0A1D7ZW07"/>
<evidence type="ECO:0000313" key="5">
    <source>
        <dbReference type="EMBL" id="AOR74063.1"/>
    </source>
</evidence>
<dbReference type="PROSITE" id="PS01124">
    <property type="entry name" value="HTH_ARAC_FAMILY_2"/>
    <property type="match status" value="1"/>
</dbReference>
<dbReference type="InterPro" id="IPR014710">
    <property type="entry name" value="RmlC-like_jellyroll"/>
</dbReference>
<dbReference type="EMBL" id="CP017151">
    <property type="protein sequence ID" value="AOR74063.1"/>
    <property type="molecule type" value="Genomic_DNA"/>
</dbReference>
<evidence type="ECO:0000256" key="3">
    <source>
        <dbReference type="ARBA" id="ARBA00023163"/>
    </source>
</evidence>
<dbReference type="SMART" id="SM00342">
    <property type="entry name" value="HTH_ARAC"/>
    <property type="match status" value="1"/>
</dbReference>
<dbReference type="PRINTS" id="PR00032">
    <property type="entry name" value="HTHARAC"/>
</dbReference>
<gene>
    <name evidence="5" type="ORF">LACFE_CDS0596</name>
</gene>
<name>A0A1D7ZW07_LIMFE</name>
<sequence length="351" mass="40718">MAKKCQKYVDFSDWILRRTMQDLDIQHQLYQESRPRDWKKLERLMKPQRAGEVHGKPYYRFFQTLNGTLEIVPRLINLSIQPVNSTVPFHIHNYTEITVPLRGSCQAVLPTRTIELEQGDLLIVGNHTPHTVKKVPDGTLVVSIEIRQAAFSFNDLDLIRNQRGLTSIIFSLLADESYGEGRYGYYQSSNDRVIPLIIDDIVKEYYTGGQLSDQLVRLDLLEVFTRLTMMVDQRPNEVDQNQEKQAGTNLMAILLYIEKNYATVTLRELAQEFSFNPNYLSELLKKQTGMTFIKLVKLQRVNVAAKYLIYTTASIDEIAQKVGYENPSYFYKVFRQILGKSPSQYRKENQV</sequence>
<reference evidence="5 6" key="1">
    <citation type="submission" date="2016-09" db="EMBL/GenBank/DDBJ databases">
        <title>Genome Sequence of the Lactobacillus fermentum strain NCC2970 (CNCM I-5068).</title>
        <authorList>
            <person name="Barretto C."/>
            <person name="Ngom-Bru C."/>
            <person name="Genevaz A."/>
            <person name="Fournier C."/>
            <person name="Moine D."/>
            <person name="Kassam M."/>
            <person name="Iltis A."/>
            <person name="Sagory-Zalkind P."/>
            <person name="Faucherand G."/>
            <person name="Descombes P."/>
            <person name="Duboux S."/>
        </authorList>
    </citation>
    <scope>NUCLEOTIDE SEQUENCE [LARGE SCALE GENOMIC DNA]</scope>
    <source>
        <strain evidence="5 6">NCC2970</strain>
    </source>
</reference>
<dbReference type="PANTHER" id="PTHR43280">
    <property type="entry name" value="ARAC-FAMILY TRANSCRIPTIONAL REGULATOR"/>
    <property type="match status" value="1"/>
</dbReference>
<dbReference type="InterPro" id="IPR009057">
    <property type="entry name" value="Homeodomain-like_sf"/>
</dbReference>
<accession>A0A1D7ZW07</accession>
<dbReference type="Pfam" id="PF12833">
    <property type="entry name" value="HTH_18"/>
    <property type="match status" value="1"/>
</dbReference>
<feature type="domain" description="HTH araC/xylS-type" evidence="4">
    <location>
        <begin position="251"/>
        <end position="348"/>
    </location>
</feature>
<dbReference type="InterPro" id="IPR018062">
    <property type="entry name" value="HTH_AraC-typ_CS"/>
</dbReference>
<proteinExistence type="predicted"/>
<keyword evidence="2" id="KW-0238">DNA-binding</keyword>
<dbReference type="SUPFAM" id="SSF51182">
    <property type="entry name" value="RmlC-like cupins"/>
    <property type="match status" value="1"/>
</dbReference>
<dbReference type="InterPro" id="IPR020449">
    <property type="entry name" value="Tscrpt_reg_AraC-type_HTH"/>
</dbReference>
<keyword evidence="1" id="KW-0805">Transcription regulation</keyword>
<dbReference type="GO" id="GO:0003700">
    <property type="term" value="F:DNA-binding transcription factor activity"/>
    <property type="evidence" value="ECO:0007669"/>
    <property type="project" value="InterPro"/>
</dbReference>
<evidence type="ECO:0000256" key="2">
    <source>
        <dbReference type="ARBA" id="ARBA00023125"/>
    </source>
</evidence>